<dbReference type="InterPro" id="IPR009799">
    <property type="entry name" value="EthD_dom"/>
</dbReference>
<dbReference type="RefSeq" id="WP_145073107.1">
    <property type="nucleotide sequence ID" value="NZ_JACIIY010000004.1"/>
</dbReference>
<dbReference type="AlphaFoldDB" id="A0A562KEQ7"/>
<proteinExistence type="predicted"/>
<reference evidence="2 3" key="1">
    <citation type="journal article" date="2015" name="Stand. Genomic Sci.">
        <title>Genomic Encyclopedia of Bacterial and Archaeal Type Strains, Phase III: the genomes of soil and plant-associated and newly described type strains.</title>
        <authorList>
            <person name="Whitman W.B."/>
            <person name="Woyke T."/>
            <person name="Klenk H.P."/>
            <person name="Zhou Y."/>
            <person name="Lilburn T.G."/>
            <person name="Beck B.J."/>
            <person name="De Vos P."/>
            <person name="Vandamme P."/>
            <person name="Eisen J.A."/>
            <person name="Garrity G."/>
            <person name="Hugenholtz P."/>
            <person name="Kyrpides N.C."/>
        </authorList>
    </citation>
    <scope>NUCLEOTIDE SEQUENCE [LARGE SCALE GENOMIC DNA]</scope>
    <source>
        <strain evidence="2 3">CGMCC 1.7748</strain>
    </source>
</reference>
<evidence type="ECO:0000313" key="3">
    <source>
        <dbReference type="Proteomes" id="UP000316624"/>
    </source>
</evidence>
<dbReference type="Proteomes" id="UP000316624">
    <property type="component" value="Unassembled WGS sequence"/>
</dbReference>
<gene>
    <name evidence="2" type="ORF">IQ35_02024</name>
</gene>
<feature type="domain" description="EthD" evidence="1">
    <location>
        <begin position="11"/>
        <end position="103"/>
    </location>
</feature>
<comment type="caution">
    <text evidence="2">The sequence shown here is derived from an EMBL/GenBank/DDBJ whole genome shotgun (WGS) entry which is preliminary data.</text>
</comment>
<dbReference type="EMBL" id="VLKK01000006">
    <property type="protein sequence ID" value="TWH93814.1"/>
    <property type="molecule type" value="Genomic_DNA"/>
</dbReference>
<dbReference type="Pfam" id="PF07110">
    <property type="entry name" value="EthD"/>
    <property type="match status" value="1"/>
</dbReference>
<accession>A0A562KEQ7</accession>
<keyword evidence="3" id="KW-1185">Reference proteome</keyword>
<dbReference type="GO" id="GO:0016491">
    <property type="term" value="F:oxidoreductase activity"/>
    <property type="evidence" value="ECO:0007669"/>
    <property type="project" value="InterPro"/>
</dbReference>
<dbReference type="InterPro" id="IPR011008">
    <property type="entry name" value="Dimeric_a/b-barrel"/>
</dbReference>
<protein>
    <submittedName>
        <fullName evidence="2">EthD domain-containing protein</fullName>
    </submittedName>
</protein>
<name>A0A562KEQ7_SPHWJ</name>
<organism evidence="2 3">
    <name type="scientific">Sphingobium wenxiniae (strain DSM 21828 / CGMCC 1.7748 / JZ-1)</name>
    <dbReference type="NCBI Taxonomy" id="595605"/>
    <lineage>
        <taxon>Bacteria</taxon>
        <taxon>Pseudomonadati</taxon>
        <taxon>Pseudomonadota</taxon>
        <taxon>Alphaproteobacteria</taxon>
        <taxon>Sphingomonadales</taxon>
        <taxon>Sphingomonadaceae</taxon>
        <taxon>Sphingobium</taxon>
    </lineage>
</organism>
<evidence type="ECO:0000259" key="1">
    <source>
        <dbReference type="Pfam" id="PF07110"/>
    </source>
</evidence>
<dbReference type="SUPFAM" id="SSF54909">
    <property type="entry name" value="Dimeric alpha+beta barrel"/>
    <property type="match status" value="1"/>
</dbReference>
<dbReference type="Gene3D" id="3.30.70.100">
    <property type="match status" value="1"/>
</dbReference>
<sequence length="124" mass="14071">MFKAICLIRRKPGMTREAFIDRYENGHAVLCAKLIPGMVGYVRRYVVPDQTFLYPGAPDLDFDVLTELWYENREAYEASMKSLEDPAAAHALAEDERKLFDLSSIRRFIVEERTSALPPGGSGQ</sequence>
<evidence type="ECO:0000313" key="2">
    <source>
        <dbReference type="EMBL" id="TWH93814.1"/>
    </source>
</evidence>